<reference evidence="11" key="1">
    <citation type="submission" date="2023-05" db="EMBL/GenBank/DDBJ databases">
        <title>Anaerotaeda fermentans gen. nov., sp. nov., a novel anaerobic planctomycete of the new family within the order Sedimentisphaerales isolated from Taman Peninsula, Russia.</title>
        <authorList>
            <person name="Khomyakova M.A."/>
            <person name="Merkel A.Y."/>
            <person name="Slobodkin A.I."/>
        </authorList>
    </citation>
    <scope>NUCLEOTIDE SEQUENCE</scope>
    <source>
        <strain evidence="11">M17dextr</strain>
    </source>
</reference>
<dbReference type="PRINTS" id="PR00344">
    <property type="entry name" value="BCTRLSENSOR"/>
</dbReference>
<evidence type="ECO:0000256" key="8">
    <source>
        <dbReference type="SAM" id="Phobius"/>
    </source>
</evidence>
<dbReference type="AlphaFoldDB" id="A0AAW6TXN2"/>
<dbReference type="GO" id="GO:0007234">
    <property type="term" value="P:osmosensory signaling via phosphorelay pathway"/>
    <property type="evidence" value="ECO:0007669"/>
    <property type="project" value="TreeGrafter"/>
</dbReference>
<name>A0AAW6TXN2_9BACT</name>
<evidence type="ECO:0000256" key="5">
    <source>
        <dbReference type="ARBA" id="ARBA00022679"/>
    </source>
</evidence>
<keyword evidence="11" id="KW-0067">ATP-binding</keyword>
<dbReference type="SMART" id="SM00387">
    <property type="entry name" value="HATPase_c"/>
    <property type="match status" value="1"/>
</dbReference>
<dbReference type="Pfam" id="PF01590">
    <property type="entry name" value="GAF"/>
    <property type="match status" value="1"/>
</dbReference>
<dbReference type="Gene3D" id="6.10.340.10">
    <property type="match status" value="1"/>
</dbReference>
<gene>
    <name evidence="11" type="ORF">QJ522_05415</name>
</gene>
<evidence type="ECO:0000313" key="11">
    <source>
        <dbReference type="EMBL" id="MDI6448474.1"/>
    </source>
</evidence>
<feature type="coiled-coil region" evidence="7">
    <location>
        <begin position="452"/>
        <end position="490"/>
    </location>
</feature>
<dbReference type="InterPro" id="IPR003660">
    <property type="entry name" value="HAMP_dom"/>
</dbReference>
<dbReference type="SUPFAM" id="SSF55781">
    <property type="entry name" value="GAF domain-like"/>
    <property type="match status" value="1"/>
</dbReference>
<dbReference type="InterPro" id="IPR003018">
    <property type="entry name" value="GAF"/>
</dbReference>
<dbReference type="FunFam" id="3.30.565.10:FF:000006">
    <property type="entry name" value="Sensor histidine kinase WalK"/>
    <property type="match status" value="1"/>
</dbReference>
<dbReference type="Gene3D" id="3.30.450.40">
    <property type="match status" value="1"/>
</dbReference>
<dbReference type="InterPro" id="IPR036097">
    <property type="entry name" value="HisK_dim/P_sf"/>
</dbReference>
<dbReference type="SUPFAM" id="SSF47384">
    <property type="entry name" value="Homodimeric domain of signal transducing histidine kinase"/>
    <property type="match status" value="1"/>
</dbReference>
<dbReference type="CDD" id="cd00082">
    <property type="entry name" value="HisKA"/>
    <property type="match status" value="1"/>
</dbReference>
<comment type="caution">
    <text evidence="11">The sequence shown here is derived from an EMBL/GenBank/DDBJ whole genome shotgun (WGS) entry which is preliminary data.</text>
</comment>
<dbReference type="InterPro" id="IPR004358">
    <property type="entry name" value="Sig_transdc_His_kin-like_C"/>
</dbReference>
<comment type="catalytic activity">
    <reaction evidence="1">
        <text>ATP + protein L-histidine = ADP + protein N-phospho-L-histidine.</text>
        <dbReference type="EC" id="2.7.13.3"/>
    </reaction>
</comment>
<dbReference type="InterPro" id="IPR036890">
    <property type="entry name" value="HATPase_C_sf"/>
</dbReference>
<evidence type="ECO:0000259" key="10">
    <source>
        <dbReference type="PROSITE" id="PS50885"/>
    </source>
</evidence>
<dbReference type="InterPro" id="IPR003594">
    <property type="entry name" value="HATPase_dom"/>
</dbReference>
<feature type="domain" description="HAMP" evidence="10">
    <location>
        <begin position="194"/>
        <end position="247"/>
    </location>
</feature>
<dbReference type="PROSITE" id="PS50109">
    <property type="entry name" value="HIS_KIN"/>
    <property type="match status" value="1"/>
</dbReference>
<accession>A0AAW6TXN2</accession>
<evidence type="ECO:0000256" key="1">
    <source>
        <dbReference type="ARBA" id="ARBA00000085"/>
    </source>
</evidence>
<evidence type="ECO:0000256" key="4">
    <source>
        <dbReference type="ARBA" id="ARBA00022553"/>
    </source>
</evidence>
<evidence type="ECO:0000259" key="9">
    <source>
        <dbReference type="PROSITE" id="PS50109"/>
    </source>
</evidence>
<dbReference type="SMART" id="SM00065">
    <property type="entry name" value="GAF"/>
    <property type="match status" value="1"/>
</dbReference>
<dbReference type="InterPro" id="IPR029016">
    <property type="entry name" value="GAF-like_dom_sf"/>
</dbReference>
<feature type="transmembrane region" description="Helical" evidence="8">
    <location>
        <begin position="26"/>
        <end position="48"/>
    </location>
</feature>
<dbReference type="GO" id="GO:0000156">
    <property type="term" value="F:phosphorelay response regulator activity"/>
    <property type="evidence" value="ECO:0007669"/>
    <property type="project" value="TreeGrafter"/>
</dbReference>
<dbReference type="GO" id="GO:0000155">
    <property type="term" value="F:phosphorelay sensor kinase activity"/>
    <property type="evidence" value="ECO:0007669"/>
    <property type="project" value="InterPro"/>
</dbReference>
<keyword evidence="11" id="KW-0547">Nucleotide-binding</keyword>
<dbReference type="SUPFAM" id="SSF55874">
    <property type="entry name" value="ATPase domain of HSP90 chaperone/DNA topoisomerase II/histidine kinase"/>
    <property type="match status" value="1"/>
</dbReference>
<dbReference type="Pfam" id="PF17152">
    <property type="entry name" value="CHASE8"/>
    <property type="match status" value="1"/>
</dbReference>
<dbReference type="GO" id="GO:0005524">
    <property type="term" value="F:ATP binding"/>
    <property type="evidence" value="ECO:0007669"/>
    <property type="project" value="UniProtKB-KW"/>
</dbReference>
<evidence type="ECO:0000256" key="2">
    <source>
        <dbReference type="ARBA" id="ARBA00004370"/>
    </source>
</evidence>
<keyword evidence="12" id="KW-1185">Reference proteome</keyword>
<dbReference type="EMBL" id="JASCXX010000004">
    <property type="protein sequence ID" value="MDI6448474.1"/>
    <property type="molecule type" value="Genomic_DNA"/>
</dbReference>
<keyword evidence="5" id="KW-0808">Transferase</keyword>
<dbReference type="Pfam" id="PF02518">
    <property type="entry name" value="HATPase_c"/>
    <property type="match status" value="1"/>
</dbReference>
<keyword evidence="8" id="KW-1133">Transmembrane helix</keyword>
<dbReference type="InterPro" id="IPR003661">
    <property type="entry name" value="HisK_dim/P_dom"/>
</dbReference>
<feature type="domain" description="Histidine kinase" evidence="9">
    <location>
        <begin position="493"/>
        <end position="704"/>
    </location>
</feature>
<dbReference type="PANTHER" id="PTHR42878:SF15">
    <property type="entry name" value="BACTERIOPHYTOCHROME"/>
    <property type="match status" value="1"/>
</dbReference>
<evidence type="ECO:0000313" key="12">
    <source>
        <dbReference type="Proteomes" id="UP001431776"/>
    </source>
</evidence>
<keyword evidence="8" id="KW-0812">Transmembrane</keyword>
<dbReference type="GO" id="GO:0016020">
    <property type="term" value="C:membrane"/>
    <property type="evidence" value="ECO:0007669"/>
    <property type="project" value="UniProtKB-SubCell"/>
</dbReference>
<dbReference type="SMART" id="SM00304">
    <property type="entry name" value="HAMP"/>
    <property type="match status" value="1"/>
</dbReference>
<evidence type="ECO:0000256" key="3">
    <source>
        <dbReference type="ARBA" id="ARBA00012438"/>
    </source>
</evidence>
<dbReference type="EC" id="2.7.13.3" evidence="3"/>
<sequence>MRANEKQPVEGVVRSWVRGLSLKHQLIAIIMMTSIGALLLAGTVFLAWEWVSIRRAMVRDLSTHTDILADNCKAALAFDDAADANEVITLMKPIPSIQAACLFTETGRLFAMYRRDATVALPRYEELPEDHAFGNGLLIVAKPIQLDGERIGTICISSSLDPIHAQLRHGLSVMVGIVLVASLGAYLISSRLQGVISSPILSLACVANFVSEKKQYTVRAEPHGSAEVGLLIEAFNEMLEQIEQRDSVLVRANEQLEARVAERTVELTATNEKLTREIAFRKRAEQVLKQRAERIVHHQKTLVKLSKRSNDDLASMICTTTEEAAATLAIDRVSVWFFDEARTYMVCEDLFRRDQNVHESGAQIATGECPSYFQAIENSRIVAANDARNDPRTRELREGHLEPLGIASLMDVPIRLHGKTYGVLSQEHVGTPREWSLEEQDFAASLADMIALQMEANERHKAERALAKVNEHLAETIRELRRSNKELQDFAYVTAHDLKAPLRGIGTLADWITSDYADKLDEQGQTHLGLLKGRVSRMSELIDSILHYSEIGRTSKCLEHVNLGTLVPEIIAQVAPPETIQVTIEGTLPTVVFERVRLVQVFQNLIGNAVKYMDKPQGYIRIGCSEQEQAWTFHVTDNGPGIDEKYFGKIFEMFQTLTRRDELESTGIGLAVVKKIIELHGGAVWVESTVGTGTTFFFTLPKQVSSVQIEVPDKAEVS</sequence>
<keyword evidence="8" id="KW-0472">Membrane</keyword>
<dbReference type="Gene3D" id="1.10.287.130">
    <property type="match status" value="1"/>
</dbReference>
<keyword evidence="4" id="KW-0597">Phosphoprotein</keyword>
<dbReference type="Pfam" id="PF00672">
    <property type="entry name" value="HAMP"/>
    <property type="match status" value="1"/>
</dbReference>
<dbReference type="PANTHER" id="PTHR42878">
    <property type="entry name" value="TWO-COMPONENT HISTIDINE KINASE"/>
    <property type="match status" value="1"/>
</dbReference>
<dbReference type="GO" id="GO:0030295">
    <property type="term" value="F:protein kinase activator activity"/>
    <property type="evidence" value="ECO:0007669"/>
    <property type="project" value="TreeGrafter"/>
</dbReference>
<protein>
    <recommendedName>
        <fullName evidence="3">histidine kinase</fullName>
        <ecNumber evidence="3">2.7.13.3</ecNumber>
    </recommendedName>
</protein>
<dbReference type="InterPro" id="IPR050351">
    <property type="entry name" value="BphY/WalK/GraS-like"/>
</dbReference>
<dbReference type="Gene3D" id="3.30.565.10">
    <property type="entry name" value="Histidine kinase-like ATPase, C-terminal domain"/>
    <property type="match status" value="1"/>
</dbReference>
<evidence type="ECO:0000256" key="6">
    <source>
        <dbReference type="ARBA" id="ARBA00022777"/>
    </source>
</evidence>
<dbReference type="Pfam" id="PF00512">
    <property type="entry name" value="HisKA"/>
    <property type="match status" value="1"/>
</dbReference>
<keyword evidence="7" id="KW-0175">Coiled coil</keyword>
<dbReference type="PROSITE" id="PS50885">
    <property type="entry name" value="HAMP"/>
    <property type="match status" value="1"/>
</dbReference>
<feature type="coiled-coil region" evidence="7">
    <location>
        <begin position="239"/>
        <end position="273"/>
    </location>
</feature>
<organism evidence="11 12">
    <name type="scientific">Anaerobaca lacustris</name>
    <dbReference type="NCBI Taxonomy" id="3044600"/>
    <lineage>
        <taxon>Bacteria</taxon>
        <taxon>Pseudomonadati</taxon>
        <taxon>Planctomycetota</taxon>
        <taxon>Phycisphaerae</taxon>
        <taxon>Sedimentisphaerales</taxon>
        <taxon>Anaerobacaceae</taxon>
        <taxon>Anaerobaca</taxon>
    </lineage>
</organism>
<dbReference type="Proteomes" id="UP001431776">
    <property type="component" value="Unassembled WGS sequence"/>
</dbReference>
<dbReference type="RefSeq" id="WP_349243878.1">
    <property type="nucleotide sequence ID" value="NZ_JASCXX010000004.1"/>
</dbReference>
<keyword evidence="6" id="KW-0418">Kinase</keyword>
<dbReference type="InterPro" id="IPR005467">
    <property type="entry name" value="His_kinase_dom"/>
</dbReference>
<evidence type="ECO:0000256" key="7">
    <source>
        <dbReference type="SAM" id="Coils"/>
    </source>
</evidence>
<dbReference type="SMART" id="SM00388">
    <property type="entry name" value="HisKA"/>
    <property type="match status" value="1"/>
</dbReference>
<comment type="subcellular location">
    <subcellularLocation>
        <location evidence="2">Membrane</location>
    </subcellularLocation>
</comment>
<proteinExistence type="predicted"/>
<dbReference type="CDD" id="cd06225">
    <property type="entry name" value="HAMP"/>
    <property type="match status" value="1"/>
</dbReference>
<dbReference type="InterPro" id="IPR033417">
    <property type="entry name" value="CHASE8"/>
</dbReference>